<keyword evidence="3" id="KW-1185">Reference proteome</keyword>
<feature type="non-terminal residue" evidence="2">
    <location>
        <position position="1"/>
    </location>
</feature>
<dbReference type="AlphaFoldDB" id="A0A653DL70"/>
<keyword evidence="1" id="KW-1133">Transmembrane helix</keyword>
<evidence type="ECO:0000313" key="2">
    <source>
        <dbReference type="EMBL" id="VEN60252.1"/>
    </source>
</evidence>
<reference evidence="2 3" key="1">
    <citation type="submission" date="2019-01" db="EMBL/GenBank/DDBJ databases">
        <authorList>
            <person name="Sayadi A."/>
        </authorList>
    </citation>
    <scope>NUCLEOTIDE SEQUENCE [LARGE SCALE GENOMIC DNA]</scope>
</reference>
<name>A0A653DL70_CALMS</name>
<feature type="transmembrane region" description="Helical" evidence="1">
    <location>
        <begin position="82"/>
        <end position="107"/>
    </location>
</feature>
<organism evidence="2 3">
    <name type="scientific">Callosobruchus maculatus</name>
    <name type="common">Southern cowpea weevil</name>
    <name type="synonym">Pulse bruchid</name>
    <dbReference type="NCBI Taxonomy" id="64391"/>
    <lineage>
        <taxon>Eukaryota</taxon>
        <taxon>Metazoa</taxon>
        <taxon>Ecdysozoa</taxon>
        <taxon>Arthropoda</taxon>
        <taxon>Hexapoda</taxon>
        <taxon>Insecta</taxon>
        <taxon>Pterygota</taxon>
        <taxon>Neoptera</taxon>
        <taxon>Endopterygota</taxon>
        <taxon>Coleoptera</taxon>
        <taxon>Polyphaga</taxon>
        <taxon>Cucujiformia</taxon>
        <taxon>Chrysomeloidea</taxon>
        <taxon>Chrysomelidae</taxon>
        <taxon>Bruchinae</taxon>
        <taxon>Bruchini</taxon>
        <taxon>Callosobruchus</taxon>
    </lineage>
</organism>
<protein>
    <submittedName>
        <fullName evidence="2">Uncharacterized protein</fullName>
    </submittedName>
</protein>
<sequence>DTGCQVSLVCWSCVIKNAWFHKEIISCRDCASIYKIQLRYSAMRLDYCVNDVKYIPHRVTTTRTSFFSRLLLLRYWSQDHPPIYFCSCGLCLSHGLSFLLFAGWLCANKTSDP</sequence>
<accession>A0A653DL70</accession>
<proteinExistence type="predicted"/>
<keyword evidence="1" id="KW-0472">Membrane</keyword>
<dbReference type="EMBL" id="CAACVG010012424">
    <property type="protein sequence ID" value="VEN60252.1"/>
    <property type="molecule type" value="Genomic_DNA"/>
</dbReference>
<dbReference type="OrthoDB" id="6073372at2759"/>
<gene>
    <name evidence="2" type="ORF">CALMAC_LOCUS18013</name>
</gene>
<keyword evidence="1" id="KW-0812">Transmembrane</keyword>
<evidence type="ECO:0000313" key="3">
    <source>
        <dbReference type="Proteomes" id="UP000410492"/>
    </source>
</evidence>
<dbReference type="Proteomes" id="UP000410492">
    <property type="component" value="Unassembled WGS sequence"/>
</dbReference>
<evidence type="ECO:0000256" key="1">
    <source>
        <dbReference type="SAM" id="Phobius"/>
    </source>
</evidence>